<dbReference type="PANTHER" id="PTHR43031:SF1">
    <property type="entry name" value="PYRIDINE NUCLEOTIDE-DISULPHIDE OXIDOREDUCTASE"/>
    <property type="match status" value="1"/>
</dbReference>
<dbReference type="Gene3D" id="3.40.250.10">
    <property type="entry name" value="Rhodanese-like domain"/>
    <property type="match status" value="1"/>
</dbReference>
<dbReference type="Pfam" id="PF00581">
    <property type="entry name" value="Rhodanese"/>
    <property type="match status" value="1"/>
</dbReference>
<feature type="domain" description="Rhodanese" evidence="1">
    <location>
        <begin position="102"/>
        <end position="186"/>
    </location>
</feature>
<dbReference type="SUPFAM" id="SSF64307">
    <property type="entry name" value="SirA-like"/>
    <property type="match status" value="1"/>
</dbReference>
<dbReference type="KEGG" id="kpul:GXN76_12135"/>
<accession>A0A7D3XJI4</accession>
<dbReference type="InterPro" id="IPR050229">
    <property type="entry name" value="GlpE_sulfurtransferase"/>
</dbReference>
<evidence type="ECO:0000313" key="2">
    <source>
        <dbReference type="EMBL" id="QKG85144.1"/>
    </source>
</evidence>
<dbReference type="InterPro" id="IPR001455">
    <property type="entry name" value="TusA-like"/>
</dbReference>
<dbReference type="SMART" id="SM00450">
    <property type="entry name" value="RHOD"/>
    <property type="match status" value="1"/>
</dbReference>
<dbReference type="InterPro" id="IPR001307">
    <property type="entry name" value="Thiosulphate_STrfase_CS"/>
</dbReference>
<proteinExistence type="predicted"/>
<name>A0A7D3XJI4_9BACL</name>
<evidence type="ECO:0000259" key="1">
    <source>
        <dbReference type="PROSITE" id="PS50206"/>
    </source>
</evidence>
<dbReference type="Pfam" id="PF01206">
    <property type="entry name" value="TusA"/>
    <property type="match status" value="1"/>
</dbReference>
<dbReference type="SUPFAM" id="SSF52821">
    <property type="entry name" value="Rhodanese/Cell cycle control phosphatase"/>
    <property type="match status" value="1"/>
</dbReference>
<evidence type="ECO:0000313" key="3">
    <source>
        <dbReference type="Proteomes" id="UP000503088"/>
    </source>
</evidence>
<reference evidence="2 3" key="1">
    <citation type="submission" date="2020-01" db="EMBL/GenBank/DDBJ databases">
        <authorList>
            <person name="Gulvik C.A."/>
            <person name="Batra D.G."/>
        </authorList>
    </citation>
    <scope>NUCLEOTIDE SEQUENCE [LARGE SCALE GENOMIC DNA]</scope>
    <source>
        <strain evidence="2 3">W9323</strain>
    </source>
</reference>
<dbReference type="EMBL" id="CP048104">
    <property type="protein sequence ID" value="QKG85144.1"/>
    <property type="molecule type" value="Genomic_DNA"/>
</dbReference>
<dbReference type="CDD" id="cd00291">
    <property type="entry name" value="SirA_YedF_YeeD"/>
    <property type="match status" value="1"/>
</dbReference>
<dbReference type="InterPro" id="IPR001763">
    <property type="entry name" value="Rhodanese-like_dom"/>
</dbReference>
<dbReference type="PANTHER" id="PTHR43031">
    <property type="entry name" value="FAD-DEPENDENT OXIDOREDUCTASE"/>
    <property type="match status" value="1"/>
</dbReference>
<dbReference type="GO" id="GO:0004792">
    <property type="term" value="F:thiosulfate-cyanide sulfurtransferase activity"/>
    <property type="evidence" value="ECO:0007669"/>
    <property type="project" value="InterPro"/>
</dbReference>
<keyword evidence="3" id="KW-1185">Reference proteome</keyword>
<dbReference type="InterPro" id="IPR036873">
    <property type="entry name" value="Rhodanese-like_dom_sf"/>
</dbReference>
<dbReference type="RefSeq" id="WP_173223520.1">
    <property type="nucleotide sequence ID" value="NZ_CP048104.1"/>
</dbReference>
<dbReference type="InterPro" id="IPR036868">
    <property type="entry name" value="TusA-like_sf"/>
</dbReference>
<dbReference type="CDD" id="cd00158">
    <property type="entry name" value="RHOD"/>
    <property type="match status" value="1"/>
</dbReference>
<dbReference type="PROSITE" id="PS50206">
    <property type="entry name" value="RHODANESE_3"/>
    <property type="match status" value="1"/>
</dbReference>
<protein>
    <recommendedName>
        <fullName evidence="1">Rhodanese domain-containing protein</fullName>
    </recommendedName>
</protein>
<dbReference type="AlphaFoldDB" id="A0A7D3XJI4"/>
<dbReference type="PROSITE" id="PS00380">
    <property type="entry name" value="RHODANESE_1"/>
    <property type="match status" value="1"/>
</dbReference>
<dbReference type="Gene3D" id="3.30.110.40">
    <property type="entry name" value="TusA-like domain"/>
    <property type="match status" value="1"/>
</dbReference>
<gene>
    <name evidence="2" type="ORF">GXN76_12135</name>
</gene>
<dbReference type="Proteomes" id="UP000503088">
    <property type="component" value="Chromosome"/>
</dbReference>
<organism evidence="2 3">
    <name type="scientific">Kroppenstedtia pulmonis</name>
    <dbReference type="NCBI Taxonomy" id="1380685"/>
    <lineage>
        <taxon>Bacteria</taxon>
        <taxon>Bacillati</taxon>
        <taxon>Bacillota</taxon>
        <taxon>Bacilli</taxon>
        <taxon>Bacillales</taxon>
        <taxon>Thermoactinomycetaceae</taxon>
        <taxon>Kroppenstedtia</taxon>
    </lineage>
</organism>
<sequence>MNIQADETLDCKVLACPMPVVKTKKAMEGLKPGQILQVEATDRGTLADLKAWSQRTGHQYLGNKEKNGVFFHFIRKVNSKEEQKEAVFPHTVDLKELEQHHKDPTLVVLDVREPIEYAFGHIPGAKNIPLGEIDKRLSELNPKQETWVICRSGSRSDMASRKLHEKGFTVKNVVPGMKEWQGPTERNI</sequence>